<gene>
    <name evidence="2" type="primary">ND2</name>
</gene>
<organism evidence="2">
    <name type="scientific">Acanthocheilonema viteae</name>
    <name type="common">Filarial nematode worm</name>
    <name type="synonym">Dipetalonema viteae</name>
    <dbReference type="NCBI Taxonomy" id="6277"/>
    <lineage>
        <taxon>Eukaryota</taxon>
        <taxon>Metazoa</taxon>
        <taxon>Ecdysozoa</taxon>
        <taxon>Nematoda</taxon>
        <taxon>Chromadorea</taxon>
        <taxon>Rhabditida</taxon>
        <taxon>Spirurina</taxon>
        <taxon>Spiruromorpha</taxon>
        <taxon>Filarioidea</taxon>
        <taxon>Onchocercidae</taxon>
        <taxon>Acanthocheilonema</taxon>
    </lineage>
</organism>
<keyword evidence="1" id="KW-1133">Transmembrane helix</keyword>
<sequence length="282" mass="33936">MLFFVFPFFLFLCFINFCVLDYIVWWSVFVICTFVFIFLVSSCAGMSGSLVNYYVIQEICGYYFLVFDSWKLQFFFLMLKSGSAPFHFWIFSVLGSMEKWFVLWFLTLQKLPYFVVLVNFCSDIFFFFLVFGMFICYFHFFLLRSYRDMLVVGSTESFNWLLLLGMFSFNEVYVLFFFYYFVMFFVISYIYVFGCSFYGVEMLMVFFNVPMSVTFFLKVLLLFGSGLYVGVYYFFLLLLMTIMALSFGYVFFLFSMSSYNYGLKYYDYIVYVLFCISVLSYF</sequence>
<feature type="transmembrane region" description="Helical" evidence="1">
    <location>
        <begin position="173"/>
        <end position="193"/>
    </location>
</feature>
<feature type="transmembrane region" description="Helical" evidence="1">
    <location>
        <begin position="6"/>
        <end position="24"/>
    </location>
</feature>
<geneLocation type="mitochondrion" evidence="2"/>
<feature type="transmembrane region" description="Helical" evidence="1">
    <location>
        <begin position="113"/>
        <end position="142"/>
    </location>
</feature>
<evidence type="ECO:0000256" key="1">
    <source>
        <dbReference type="SAM" id="Phobius"/>
    </source>
</evidence>
<reference evidence="2" key="1">
    <citation type="submission" date="2016-10" db="EMBL/GenBank/DDBJ databases">
        <title>Complete mitochondrial genomes of 50 helminths species.</title>
        <authorList>
            <person name="Kikuchi T."/>
            <person name="Holroyd N."/>
            <person name="Berriman M."/>
        </authorList>
    </citation>
    <scope>NUCLEOTIDE SEQUENCE</scope>
</reference>
<feature type="transmembrane region" description="Helical" evidence="1">
    <location>
        <begin position="231"/>
        <end position="253"/>
    </location>
</feature>
<feature type="transmembrane region" description="Helical" evidence="1">
    <location>
        <begin position="205"/>
        <end position="225"/>
    </location>
</feature>
<dbReference type="EMBL" id="AP017679">
    <property type="protein sequence ID" value="BAV81391.1"/>
    <property type="molecule type" value="Genomic_DNA"/>
</dbReference>
<name>A0A347YC81_ACAVI</name>
<protein>
    <submittedName>
        <fullName evidence="2">NADH dehydrogenase subunit 2</fullName>
    </submittedName>
</protein>
<feature type="transmembrane region" description="Helical" evidence="1">
    <location>
        <begin position="149"/>
        <end position="167"/>
    </location>
</feature>
<keyword evidence="2" id="KW-0496">Mitochondrion</keyword>
<accession>A0A347YC81</accession>
<keyword evidence="1" id="KW-0812">Transmembrane</keyword>
<feature type="transmembrane region" description="Helical" evidence="1">
    <location>
        <begin position="265"/>
        <end position="281"/>
    </location>
</feature>
<feature type="transmembrane region" description="Helical" evidence="1">
    <location>
        <begin position="31"/>
        <end position="55"/>
    </location>
</feature>
<evidence type="ECO:0000313" key="2">
    <source>
        <dbReference type="EMBL" id="BAV81391.1"/>
    </source>
</evidence>
<proteinExistence type="predicted"/>
<keyword evidence="1" id="KW-0472">Membrane</keyword>
<dbReference type="AlphaFoldDB" id="A0A347YC81"/>